<proteinExistence type="predicted"/>
<sequence>MASLDTTSNMCSLDDTATKLCATTSPPVPTLTTIAETPSGPVTTDLPPSAGASEIPMANLYQLPASGPHGLSAKPSQATGDPAYQLGNVPTSLVQPGSGSTQPVAEGVDPDIDFPGGPHWKPVWKCAHGVVQARPQPDRLIG</sequence>
<feature type="compositionally biased region" description="Polar residues" evidence="1">
    <location>
        <begin position="29"/>
        <end position="42"/>
    </location>
</feature>
<dbReference type="Proteomes" id="UP000193922">
    <property type="component" value="Unassembled WGS sequence"/>
</dbReference>
<dbReference type="EMBL" id="MCFD01000093">
    <property type="protein sequence ID" value="ORX64448.1"/>
    <property type="molecule type" value="Genomic_DNA"/>
</dbReference>
<feature type="compositionally biased region" description="Polar residues" evidence="1">
    <location>
        <begin position="88"/>
        <end position="103"/>
    </location>
</feature>
<dbReference type="GeneID" id="63800608"/>
<feature type="region of interest" description="Disordered" evidence="1">
    <location>
        <begin position="29"/>
        <end position="110"/>
    </location>
</feature>
<name>A0A1Y1VT36_9FUNG</name>
<organism evidence="2 3">
    <name type="scientific">Linderina pennispora</name>
    <dbReference type="NCBI Taxonomy" id="61395"/>
    <lineage>
        <taxon>Eukaryota</taxon>
        <taxon>Fungi</taxon>
        <taxon>Fungi incertae sedis</taxon>
        <taxon>Zoopagomycota</taxon>
        <taxon>Kickxellomycotina</taxon>
        <taxon>Kickxellomycetes</taxon>
        <taxon>Kickxellales</taxon>
        <taxon>Kickxellaceae</taxon>
        <taxon>Linderina</taxon>
    </lineage>
</organism>
<evidence type="ECO:0000313" key="3">
    <source>
        <dbReference type="Proteomes" id="UP000193922"/>
    </source>
</evidence>
<dbReference type="RefSeq" id="XP_040739258.1">
    <property type="nucleotide sequence ID" value="XM_040883960.1"/>
</dbReference>
<comment type="caution">
    <text evidence="2">The sequence shown here is derived from an EMBL/GenBank/DDBJ whole genome shotgun (WGS) entry which is preliminary data.</text>
</comment>
<protein>
    <submittedName>
        <fullName evidence="2">Uncharacterized protein</fullName>
    </submittedName>
</protein>
<keyword evidence="3" id="KW-1185">Reference proteome</keyword>
<dbReference type="AlphaFoldDB" id="A0A1Y1VT36"/>
<accession>A0A1Y1VT36</accession>
<reference evidence="2 3" key="1">
    <citation type="submission" date="2016-07" db="EMBL/GenBank/DDBJ databases">
        <title>Pervasive Adenine N6-methylation of Active Genes in Fungi.</title>
        <authorList>
            <consortium name="DOE Joint Genome Institute"/>
            <person name="Mondo S.J."/>
            <person name="Dannebaum R.O."/>
            <person name="Kuo R.C."/>
            <person name="Labutti K."/>
            <person name="Haridas S."/>
            <person name="Kuo A."/>
            <person name="Salamov A."/>
            <person name="Ahrendt S.R."/>
            <person name="Lipzen A."/>
            <person name="Sullivan W."/>
            <person name="Andreopoulos W.B."/>
            <person name="Clum A."/>
            <person name="Lindquist E."/>
            <person name="Daum C."/>
            <person name="Ramamoorthy G.K."/>
            <person name="Gryganskyi A."/>
            <person name="Culley D."/>
            <person name="Magnuson J.K."/>
            <person name="James T.Y."/>
            <person name="O'Malley M.A."/>
            <person name="Stajich J.E."/>
            <person name="Spatafora J.W."/>
            <person name="Visel A."/>
            <person name="Grigoriev I.V."/>
        </authorList>
    </citation>
    <scope>NUCLEOTIDE SEQUENCE [LARGE SCALE GENOMIC DNA]</scope>
    <source>
        <strain evidence="2 3">ATCC 12442</strain>
    </source>
</reference>
<evidence type="ECO:0000313" key="2">
    <source>
        <dbReference type="EMBL" id="ORX64448.1"/>
    </source>
</evidence>
<evidence type="ECO:0000256" key="1">
    <source>
        <dbReference type="SAM" id="MobiDB-lite"/>
    </source>
</evidence>
<gene>
    <name evidence="2" type="ORF">DL89DRAFT_185965</name>
</gene>